<keyword evidence="3" id="KW-0406">Ion transport</keyword>
<evidence type="ECO:0008006" key="6">
    <source>
        <dbReference type="Google" id="ProtNLM"/>
    </source>
</evidence>
<dbReference type="Pfam" id="PF01990">
    <property type="entry name" value="ATP-synt_F"/>
    <property type="match status" value="1"/>
</dbReference>
<proteinExistence type="inferred from homology"/>
<dbReference type="Proteomes" id="UP000070383">
    <property type="component" value="Unassembled WGS sequence"/>
</dbReference>
<dbReference type="OrthoDB" id="1693026at2"/>
<evidence type="ECO:0000256" key="1">
    <source>
        <dbReference type="ARBA" id="ARBA00010148"/>
    </source>
</evidence>
<evidence type="ECO:0000256" key="3">
    <source>
        <dbReference type="ARBA" id="ARBA00023065"/>
    </source>
</evidence>
<dbReference type="EMBL" id="LRPM01000046">
    <property type="protein sequence ID" value="KWZ77727.1"/>
    <property type="molecule type" value="Genomic_DNA"/>
</dbReference>
<organism evidence="4 5">
    <name type="scientific">Anaerococcus tetradius</name>
    <dbReference type="NCBI Taxonomy" id="33036"/>
    <lineage>
        <taxon>Bacteria</taxon>
        <taxon>Bacillati</taxon>
        <taxon>Bacillota</taxon>
        <taxon>Tissierellia</taxon>
        <taxon>Tissierellales</taxon>
        <taxon>Peptoniphilaceae</taxon>
        <taxon>Anaerococcus</taxon>
    </lineage>
</organism>
<dbReference type="InterPro" id="IPR036906">
    <property type="entry name" value="ATPase_V1_fsu_sf"/>
</dbReference>
<dbReference type="PATRIC" id="fig|33036.3.peg.1187"/>
<dbReference type="SUPFAM" id="SSF159468">
    <property type="entry name" value="AtpF-like"/>
    <property type="match status" value="1"/>
</dbReference>
<sequence length="79" mass="8914">MKAKLISNDPSLNLMFRLGAIETEQVENIEDCLKTFKKSVEDDNLAVLILSKNIYNHISDYVDDYRANASKPLIVVIDG</sequence>
<comment type="caution">
    <text evidence="4">The sequence shown here is derived from an EMBL/GenBank/DDBJ whole genome shotgun (WGS) entry which is preliminary data.</text>
</comment>
<name>A0A133KE15_9FIRM</name>
<evidence type="ECO:0000313" key="4">
    <source>
        <dbReference type="EMBL" id="KWZ77727.1"/>
    </source>
</evidence>
<dbReference type="AlphaFoldDB" id="A0A133KE15"/>
<dbReference type="GO" id="GO:0046961">
    <property type="term" value="F:proton-transporting ATPase activity, rotational mechanism"/>
    <property type="evidence" value="ECO:0007669"/>
    <property type="project" value="InterPro"/>
</dbReference>
<gene>
    <name evidence="4" type="ORF">HMPREF3200_01198</name>
</gene>
<comment type="similarity">
    <text evidence="1">Belongs to the V-ATPase F subunit family.</text>
</comment>
<evidence type="ECO:0000256" key="2">
    <source>
        <dbReference type="ARBA" id="ARBA00022448"/>
    </source>
</evidence>
<dbReference type="RefSeq" id="WP_004835900.1">
    <property type="nucleotide sequence ID" value="NZ_CAMPNK010000005.1"/>
</dbReference>
<keyword evidence="5" id="KW-1185">Reference proteome</keyword>
<reference evidence="5" key="1">
    <citation type="submission" date="2016-01" db="EMBL/GenBank/DDBJ databases">
        <authorList>
            <person name="Mitreva M."/>
            <person name="Pepin K.H."/>
            <person name="Mihindukulasuriya K.A."/>
            <person name="Fulton R."/>
            <person name="Fronick C."/>
            <person name="O'Laughlin M."/>
            <person name="Miner T."/>
            <person name="Herter B."/>
            <person name="Rosa B.A."/>
            <person name="Cordes M."/>
            <person name="Tomlinson C."/>
            <person name="Wollam A."/>
            <person name="Palsikar V.B."/>
            <person name="Mardis E.R."/>
            <person name="Wilson R.K."/>
        </authorList>
    </citation>
    <scope>NUCLEOTIDE SEQUENCE [LARGE SCALE GENOMIC DNA]</scope>
    <source>
        <strain evidence="5">MJR8151</strain>
    </source>
</reference>
<accession>A0A133KE15</accession>
<keyword evidence="2" id="KW-0813">Transport</keyword>
<dbReference type="Gene3D" id="3.40.50.10580">
    <property type="entry name" value="ATPase, V1 complex, subunit F"/>
    <property type="match status" value="1"/>
</dbReference>
<protein>
    <recommendedName>
        <fullName evidence="6">ATP synthase, subunit F</fullName>
    </recommendedName>
</protein>
<dbReference type="STRING" id="33036.HMPREF3200_01198"/>
<dbReference type="InterPro" id="IPR008218">
    <property type="entry name" value="ATPase_V1-cplx_f_g_su"/>
</dbReference>
<evidence type="ECO:0000313" key="5">
    <source>
        <dbReference type="Proteomes" id="UP000070383"/>
    </source>
</evidence>